<protein>
    <recommendedName>
        <fullName evidence="1">F-box domain-containing protein</fullName>
    </recommendedName>
</protein>
<dbReference type="Pfam" id="PF07734">
    <property type="entry name" value="FBA_1"/>
    <property type="match status" value="1"/>
</dbReference>
<name>A0A022QVG1_ERYGU</name>
<evidence type="ECO:0000259" key="1">
    <source>
        <dbReference type="SMART" id="SM00256"/>
    </source>
</evidence>
<dbReference type="SUPFAM" id="SSF81383">
    <property type="entry name" value="F-box domain"/>
    <property type="match status" value="1"/>
</dbReference>
<evidence type="ECO:0000313" key="2">
    <source>
        <dbReference type="EMBL" id="EYU31549.1"/>
    </source>
</evidence>
<dbReference type="SMART" id="SM00256">
    <property type="entry name" value="FBOX"/>
    <property type="match status" value="1"/>
</dbReference>
<dbReference type="InterPro" id="IPR017451">
    <property type="entry name" value="F-box-assoc_interact_dom"/>
</dbReference>
<dbReference type="InterPro" id="IPR036047">
    <property type="entry name" value="F-box-like_dom_sf"/>
</dbReference>
<dbReference type="EMBL" id="KI630963">
    <property type="protein sequence ID" value="EYU31549.1"/>
    <property type="molecule type" value="Genomic_DNA"/>
</dbReference>
<dbReference type="eggNOG" id="ENOG502SQQJ">
    <property type="taxonomic scope" value="Eukaryota"/>
</dbReference>
<feature type="non-terminal residue" evidence="2">
    <location>
        <position position="262"/>
    </location>
</feature>
<organism evidence="2 3">
    <name type="scientific">Erythranthe guttata</name>
    <name type="common">Yellow monkey flower</name>
    <name type="synonym">Mimulus guttatus</name>
    <dbReference type="NCBI Taxonomy" id="4155"/>
    <lineage>
        <taxon>Eukaryota</taxon>
        <taxon>Viridiplantae</taxon>
        <taxon>Streptophyta</taxon>
        <taxon>Embryophyta</taxon>
        <taxon>Tracheophyta</taxon>
        <taxon>Spermatophyta</taxon>
        <taxon>Magnoliopsida</taxon>
        <taxon>eudicotyledons</taxon>
        <taxon>Gunneridae</taxon>
        <taxon>Pentapetalae</taxon>
        <taxon>asterids</taxon>
        <taxon>lamiids</taxon>
        <taxon>Lamiales</taxon>
        <taxon>Phrymaceae</taxon>
        <taxon>Erythranthe</taxon>
    </lineage>
</organism>
<dbReference type="InterPro" id="IPR050796">
    <property type="entry name" value="SCF_F-box_component"/>
</dbReference>
<dbReference type="PANTHER" id="PTHR31672">
    <property type="entry name" value="BNACNNG10540D PROTEIN"/>
    <property type="match status" value="1"/>
</dbReference>
<dbReference type="Pfam" id="PF12937">
    <property type="entry name" value="F-box-like"/>
    <property type="match status" value="1"/>
</dbReference>
<keyword evidence="3" id="KW-1185">Reference proteome</keyword>
<accession>A0A022QVG1</accession>
<dbReference type="Gene3D" id="1.20.1280.50">
    <property type="match status" value="1"/>
</dbReference>
<dbReference type="InterPro" id="IPR006527">
    <property type="entry name" value="F-box-assoc_dom_typ1"/>
</dbReference>
<dbReference type="AlphaFoldDB" id="A0A022QVG1"/>
<evidence type="ECO:0000313" key="3">
    <source>
        <dbReference type="Proteomes" id="UP000030748"/>
    </source>
</evidence>
<dbReference type="NCBIfam" id="TIGR01640">
    <property type="entry name" value="F_box_assoc_1"/>
    <property type="match status" value="1"/>
</dbReference>
<dbReference type="InterPro" id="IPR001810">
    <property type="entry name" value="F-box_dom"/>
</dbReference>
<proteinExistence type="predicted"/>
<dbReference type="PANTHER" id="PTHR31672:SF13">
    <property type="entry name" value="F-BOX PROTEIN CPR30-LIKE"/>
    <property type="match status" value="1"/>
</dbReference>
<feature type="domain" description="F-box" evidence="1">
    <location>
        <begin position="21"/>
        <end position="62"/>
    </location>
</feature>
<reference evidence="2 3" key="1">
    <citation type="journal article" date="2013" name="Proc. Natl. Acad. Sci. U.S.A.">
        <title>Fine-scale variation in meiotic recombination in Mimulus inferred from population shotgun sequencing.</title>
        <authorList>
            <person name="Hellsten U."/>
            <person name="Wright K.M."/>
            <person name="Jenkins J."/>
            <person name="Shu S."/>
            <person name="Yuan Y."/>
            <person name="Wessler S.R."/>
            <person name="Schmutz J."/>
            <person name="Willis J.H."/>
            <person name="Rokhsar D.S."/>
        </authorList>
    </citation>
    <scope>NUCLEOTIDE SEQUENCE [LARGE SCALE GENOMIC DNA]</scope>
    <source>
        <strain evidence="3">cv. DUN x IM62</strain>
    </source>
</reference>
<gene>
    <name evidence="2" type="ORF">MIMGU_mgv1a020639mg</name>
</gene>
<sequence length="262" mass="29603">MARKLAKTSPLNIPPESPSNIPPEIIEIILLKLSSVKSLLRFKAVSKSWNTLISDPLFIQNHLQSSNNSSDNLFLMRFTNYSGKGFCLVKLEGQDFDTEAILKSPYGCNMILCECNGVLLVGDSTYKCSRKYVLWNPSTRKEIYFDCPCALFDKDEMLNPGICYDPITGDFKVVLIGSGSYAIYSCKNNSWTEKKLGIRYTGTTCHGIFVDGATYWRLFHYNENNAELLYFDPRTDELKTLQKPEQVKYDGGSVFIGVACLR</sequence>
<dbReference type="STRING" id="4155.A0A022QVG1"/>
<dbReference type="Proteomes" id="UP000030748">
    <property type="component" value="Unassembled WGS sequence"/>
</dbReference>